<evidence type="ECO:0000313" key="5">
    <source>
        <dbReference type="EMBL" id="QQR92230.1"/>
    </source>
</evidence>
<dbReference type="GO" id="GO:0046872">
    <property type="term" value="F:metal ion binding"/>
    <property type="evidence" value="ECO:0007669"/>
    <property type="project" value="UniProtKB-KW"/>
</dbReference>
<dbReference type="GO" id="GO:0008233">
    <property type="term" value="F:peptidase activity"/>
    <property type="evidence" value="ECO:0007669"/>
    <property type="project" value="UniProtKB-KW"/>
</dbReference>
<keyword evidence="1" id="KW-0645">Protease</keyword>
<evidence type="ECO:0000259" key="4">
    <source>
        <dbReference type="Pfam" id="PF07687"/>
    </source>
</evidence>
<dbReference type="Gene3D" id="3.40.630.10">
    <property type="entry name" value="Zn peptidases"/>
    <property type="match status" value="1"/>
</dbReference>
<proteinExistence type="predicted"/>
<organism evidence="5">
    <name type="scientific">Candidatus Iainarchaeum sp</name>
    <dbReference type="NCBI Taxonomy" id="3101447"/>
    <lineage>
        <taxon>Archaea</taxon>
        <taxon>Candidatus Iainarchaeota</taxon>
        <taxon>Candidatus Iainarchaeia</taxon>
        <taxon>Candidatus Iainarchaeales</taxon>
        <taxon>Candidatus Iainarchaeaceae</taxon>
        <taxon>Candidatus Iainarchaeum</taxon>
    </lineage>
</organism>
<dbReference type="InterPro" id="IPR011650">
    <property type="entry name" value="Peptidase_M20_dimer"/>
</dbReference>
<name>A0A7T9DJ06_9ARCH</name>
<dbReference type="GO" id="GO:0006508">
    <property type="term" value="P:proteolysis"/>
    <property type="evidence" value="ECO:0007669"/>
    <property type="project" value="UniProtKB-KW"/>
</dbReference>
<accession>A0A7T9DJ06</accession>
<evidence type="ECO:0000256" key="2">
    <source>
        <dbReference type="ARBA" id="ARBA00022723"/>
    </source>
</evidence>
<dbReference type="InterPro" id="IPR002933">
    <property type="entry name" value="Peptidase_M20"/>
</dbReference>
<dbReference type="Gene3D" id="3.30.70.360">
    <property type="match status" value="1"/>
</dbReference>
<dbReference type="Pfam" id="PF01546">
    <property type="entry name" value="Peptidase_M20"/>
    <property type="match status" value="1"/>
</dbReference>
<dbReference type="SUPFAM" id="SSF53187">
    <property type="entry name" value="Zn-dependent exopeptidases"/>
    <property type="match status" value="1"/>
</dbReference>
<dbReference type="PANTHER" id="PTHR43270:SF8">
    <property type="entry name" value="DI- AND TRIPEPTIDASE DUG2-RELATED"/>
    <property type="match status" value="1"/>
</dbReference>
<sequence length="460" mass="51670">MPFDSDFDLKLNHFVQNSLFSFRKELMEMVSIPSISASIEQKQNLTRILEKMQVVTEKMGFRSQIIPTKGNPAFVATLETNPQAEWVTIYNHMDVQPADEPQWKSNSFEPQEINGAIVGRGSTDDKGPALTTLYAIQFLKENSYPLPNIQLIYETEEEIGSPNFSDFLQSAIAQKQVRITPSVLVSDTIFEGEHPTLTYKLRGVMRCFVELETAPKEIHSGLAGGVAQNALETLMRALLQCKDEQGNVTIPELMDRVQKPSDEEWKSTQKISSHLNVEKFKQDLGVKEMFTQNPEEMLERIWHKPTFDVHGFENVQYKIGEIKTVIPAKAIAKVTIRLVPNLTPEYAIEKLRVHLQTINPNIKVTGSGSFPSYVPVDNVYMRKAQEACQYGFGKEALFVAGGGTIGSVPAFQIQFNNPPIVLISQSLLSDGYHAPNEKFELQQAQKGIKTMAKYLSSIVP</sequence>
<dbReference type="Proteomes" id="UP000596004">
    <property type="component" value="Chromosome"/>
</dbReference>
<protein>
    <submittedName>
        <fullName evidence="5">M20/M25/M40 family metallo-hydrolase</fullName>
    </submittedName>
</protein>
<dbReference type="EMBL" id="CP064981">
    <property type="protein sequence ID" value="QQR92230.1"/>
    <property type="molecule type" value="Genomic_DNA"/>
</dbReference>
<dbReference type="Pfam" id="PF07687">
    <property type="entry name" value="M20_dimer"/>
    <property type="match status" value="1"/>
</dbReference>
<dbReference type="PANTHER" id="PTHR43270">
    <property type="entry name" value="BETA-ALA-HIS DIPEPTIDASE"/>
    <property type="match status" value="1"/>
</dbReference>
<reference evidence="5" key="1">
    <citation type="submission" date="2020-11" db="EMBL/GenBank/DDBJ databases">
        <title>Connecting structure to function with the recovery of over 1000 high-quality activated sludge metagenome-assembled genomes encoding full-length rRNA genes using long-read sequencing.</title>
        <authorList>
            <person name="Singleton C.M."/>
            <person name="Petriglieri F."/>
            <person name="Kristensen J.M."/>
            <person name="Kirkegaard R.H."/>
            <person name="Michaelsen T.Y."/>
            <person name="Andersen M.H."/>
            <person name="Karst S.M."/>
            <person name="Dueholm M.S."/>
            <person name="Nielsen P.H."/>
            <person name="Albertsen M."/>
        </authorList>
    </citation>
    <scope>NUCLEOTIDE SEQUENCE</scope>
    <source>
        <strain evidence="5">Fred_18-Q3-R57-64_BAT3C.431</strain>
    </source>
</reference>
<feature type="domain" description="Peptidase M20 dimerisation" evidence="4">
    <location>
        <begin position="210"/>
        <end position="361"/>
    </location>
</feature>
<gene>
    <name evidence="5" type="ORF">IPJ89_03655</name>
</gene>
<evidence type="ECO:0000256" key="3">
    <source>
        <dbReference type="ARBA" id="ARBA00022801"/>
    </source>
</evidence>
<dbReference type="AlphaFoldDB" id="A0A7T9DJ06"/>
<evidence type="ECO:0000256" key="1">
    <source>
        <dbReference type="ARBA" id="ARBA00022670"/>
    </source>
</evidence>
<keyword evidence="3 5" id="KW-0378">Hydrolase</keyword>
<dbReference type="InterPro" id="IPR051458">
    <property type="entry name" value="Cyt/Met_Dipeptidase"/>
</dbReference>
<keyword evidence="2" id="KW-0479">Metal-binding</keyword>